<proteinExistence type="predicted"/>
<dbReference type="AlphaFoldDB" id="A0A8J3E8B7"/>
<evidence type="ECO:0008006" key="5">
    <source>
        <dbReference type="Google" id="ProtNLM"/>
    </source>
</evidence>
<feature type="compositionally biased region" description="Polar residues" evidence="1">
    <location>
        <begin position="165"/>
        <end position="178"/>
    </location>
</feature>
<evidence type="ECO:0000256" key="2">
    <source>
        <dbReference type="SAM" id="SignalP"/>
    </source>
</evidence>
<evidence type="ECO:0000313" key="4">
    <source>
        <dbReference type="Proteomes" id="UP000636949"/>
    </source>
</evidence>
<organism evidence="3 4">
    <name type="scientific">Cysteiniphilum litorale</name>
    <dbReference type="NCBI Taxonomy" id="2056700"/>
    <lineage>
        <taxon>Bacteria</taxon>
        <taxon>Pseudomonadati</taxon>
        <taxon>Pseudomonadota</taxon>
        <taxon>Gammaproteobacteria</taxon>
        <taxon>Thiotrichales</taxon>
        <taxon>Fastidiosibacteraceae</taxon>
        <taxon>Cysteiniphilum</taxon>
    </lineage>
</organism>
<evidence type="ECO:0000256" key="1">
    <source>
        <dbReference type="SAM" id="MobiDB-lite"/>
    </source>
</evidence>
<feature type="region of interest" description="Disordered" evidence="1">
    <location>
        <begin position="158"/>
        <end position="178"/>
    </location>
</feature>
<name>A0A8J3E8B7_9GAMM</name>
<comment type="caution">
    <text evidence="3">The sequence shown here is derived from an EMBL/GenBank/DDBJ whole genome shotgun (WGS) entry which is preliminary data.</text>
</comment>
<gene>
    <name evidence="3" type="ORF">GCM10010995_08970</name>
</gene>
<dbReference type="PROSITE" id="PS51257">
    <property type="entry name" value="PROKAR_LIPOPROTEIN"/>
    <property type="match status" value="1"/>
</dbReference>
<accession>A0A8J3E8B7</accession>
<reference evidence="3" key="1">
    <citation type="journal article" date="2014" name="Int. J. Syst. Evol. Microbiol.">
        <title>Complete genome sequence of Corynebacterium casei LMG S-19264T (=DSM 44701T), isolated from a smear-ripened cheese.</title>
        <authorList>
            <consortium name="US DOE Joint Genome Institute (JGI-PGF)"/>
            <person name="Walter F."/>
            <person name="Albersmeier A."/>
            <person name="Kalinowski J."/>
            <person name="Ruckert C."/>
        </authorList>
    </citation>
    <scope>NUCLEOTIDE SEQUENCE</scope>
    <source>
        <strain evidence="3">CGMCC 1.15758</strain>
    </source>
</reference>
<dbReference type="EMBL" id="BMJS01000007">
    <property type="protein sequence ID" value="GGF93940.1"/>
    <property type="molecule type" value="Genomic_DNA"/>
</dbReference>
<evidence type="ECO:0000313" key="3">
    <source>
        <dbReference type="EMBL" id="GGF93940.1"/>
    </source>
</evidence>
<reference evidence="3" key="2">
    <citation type="submission" date="2020-09" db="EMBL/GenBank/DDBJ databases">
        <authorList>
            <person name="Sun Q."/>
            <person name="Zhou Y."/>
        </authorList>
    </citation>
    <scope>NUCLEOTIDE SEQUENCE</scope>
    <source>
        <strain evidence="3">CGMCC 1.15758</strain>
    </source>
</reference>
<dbReference type="OrthoDB" id="7630309at2"/>
<dbReference type="Gene3D" id="2.60.40.10">
    <property type="entry name" value="Immunoglobulins"/>
    <property type="match status" value="1"/>
</dbReference>
<feature type="chain" id="PRO_5035144515" description="Pili assembly chaperone N-terminal domain-containing protein" evidence="2">
    <location>
        <begin position="26"/>
        <end position="232"/>
    </location>
</feature>
<dbReference type="RefSeq" id="WP_117001945.1">
    <property type="nucleotide sequence ID" value="NZ_BMJS01000007.1"/>
</dbReference>
<protein>
    <recommendedName>
        <fullName evidence="5">Pili assembly chaperone N-terminal domain-containing protein</fullName>
    </recommendedName>
</protein>
<feature type="signal peptide" evidence="2">
    <location>
        <begin position="1"/>
        <end position="25"/>
    </location>
</feature>
<dbReference type="InterPro" id="IPR013783">
    <property type="entry name" value="Ig-like_fold"/>
</dbReference>
<dbReference type="Proteomes" id="UP000636949">
    <property type="component" value="Unassembled WGS sequence"/>
</dbReference>
<dbReference type="InterPro" id="IPR008962">
    <property type="entry name" value="PapD-like_sf"/>
</dbReference>
<dbReference type="SUPFAM" id="SSF49354">
    <property type="entry name" value="PapD-like"/>
    <property type="match status" value="1"/>
</dbReference>
<keyword evidence="2" id="KW-0732">Signal</keyword>
<keyword evidence="4" id="KW-1185">Reference proteome</keyword>
<sequence length="232" mass="25993">MSQKSHFWVFLIFFISCIASQFAHAAISVSPLRLEFGDGSNMSKPQNILIKNIGTKVAFVKLKILSIHNLNTKDRQEIQLENKSSNGVFFLPDKLILKPQQSKLVRVMMTEPATDKDKIFLIESTEVESLDSEKKTKAQIIYATSVIVHAKNATPDVKASRSDRNITLSNSGNTSAKITSHMQCDDKDENCQDPRIVMQLLAGQTVTVTAPYARPLTYDVRYLDQKLTQSSN</sequence>